<dbReference type="CDD" id="cd01650">
    <property type="entry name" value="RT_nLTR_like"/>
    <property type="match status" value="1"/>
</dbReference>
<dbReference type="OrthoDB" id="1031171at2759"/>
<feature type="domain" description="Reverse transcriptase" evidence="2">
    <location>
        <begin position="837"/>
        <end position="1112"/>
    </location>
</feature>
<dbReference type="PROSITE" id="PS50878">
    <property type="entry name" value="RT_POL"/>
    <property type="match status" value="1"/>
</dbReference>
<dbReference type="InterPro" id="IPR043502">
    <property type="entry name" value="DNA/RNA_pol_sf"/>
</dbReference>
<proteinExistence type="predicted"/>
<protein>
    <submittedName>
        <fullName evidence="4">Uncharacterized protein LOC130511120</fullName>
    </submittedName>
</protein>
<organism evidence="3 4">
    <name type="scientific">Raphanus sativus</name>
    <name type="common">Radish</name>
    <name type="synonym">Raphanus raphanistrum var. sativus</name>
    <dbReference type="NCBI Taxonomy" id="3726"/>
    <lineage>
        <taxon>Eukaryota</taxon>
        <taxon>Viridiplantae</taxon>
        <taxon>Streptophyta</taxon>
        <taxon>Embryophyta</taxon>
        <taxon>Tracheophyta</taxon>
        <taxon>Spermatophyta</taxon>
        <taxon>Magnoliopsida</taxon>
        <taxon>eudicotyledons</taxon>
        <taxon>Gunneridae</taxon>
        <taxon>Pentapetalae</taxon>
        <taxon>rosids</taxon>
        <taxon>malvids</taxon>
        <taxon>Brassicales</taxon>
        <taxon>Brassicaceae</taxon>
        <taxon>Brassiceae</taxon>
        <taxon>Raphanus</taxon>
    </lineage>
</organism>
<feature type="compositionally biased region" description="Basic and acidic residues" evidence="1">
    <location>
        <begin position="346"/>
        <end position="366"/>
    </location>
</feature>
<dbReference type="Pfam" id="PF13966">
    <property type="entry name" value="zf-RVT"/>
    <property type="match status" value="1"/>
</dbReference>
<evidence type="ECO:0000313" key="3">
    <source>
        <dbReference type="Proteomes" id="UP000504610"/>
    </source>
</evidence>
<dbReference type="InterPro" id="IPR000477">
    <property type="entry name" value="RT_dom"/>
</dbReference>
<dbReference type="PANTHER" id="PTHR33116:SF66">
    <property type="entry name" value="REVERSE TRANSCRIPTASE ZINC-BINDING DOMAIN-CONTAINING PROTEIN"/>
    <property type="match status" value="1"/>
</dbReference>
<dbReference type="RefSeq" id="XP_056863946.1">
    <property type="nucleotide sequence ID" value="XM_057007966.1"/>
</dbReference>
<dbReference type="InterPro" id="IPR026960">
    <property type="entry name" value="RVT-Znf"/>
</dbReference>
<name>A0A9W3DJZ9_RAPSA</name>
<dbReference type="Gene3D" id="3.30.70.270">
    <property type="match status" value="1"/>
</dbReference>
<dbReference type="InterPro" id="IPR025558">
    <property type="entry name" value="DUF4283"/>
</dbReference>
<dbReference type="Pfam" id="PF00078">
    <property type="entry name" value="RVT_1"/>
    <property type="match status" value="1"/>
</dbReference>
<evidence type="ECO:0000259" key="2">
    <source>
        <dbReference type="PROSITE" id="PS50878"/>
    </source>
</evidence>
<dbReference type="InterPro" id="IPR043128">
    <property type="entry name" value="Rev_trsase/Diguanyl_cyclase"/>
</dbReference>
<feature type="region of interest" description="Disordered" evidence="1">
    <location>
        <begin position="346"/>
        <end position="367"/>
    </location>
</feature>
<dbReference type="InterPro" id="IPR036691">
    <property type="entry name" value="Endo/exonu/phosph_ase_sf"/>
</dbReference>
<keyword evidence="3" id="KW-1185">Reference proteome</keyword>
<dbReference type="GeneID" id="130511120"/>
<dbReference type="Proteomes" id="UP000504610">
    <property type="component" value="Chromosome 4"/>
</dbReference>
<evidence type="ECO:0000313" key="4">
    <source>
        <dbReference type="RefSeq" id="XP_056863946.1"/>
    </source>
</evidence>
<feature type="region of interest" description="Disordered" evidence="1">
    <location>
        <begin position="383"/>
        <end position="416"/>
    </location>
</feature>
<dbReference type="Pfam" id="PF14111">
    <property type="entry name" value="DUF4283"/>
    <property type="match status" value="1"/>
</dbReference>
<dbReference type="SUPFAM" id="SSF56219">
    <property type="entry name" value="DNase I-like"/>
    <property type="match status" value="1"/>
</dbReference>
<gene>
    <name evidence="4" type="primary">LOC130511120</name>
</gene>
<dbReference type="Gene3D" id="3.60.10.10">
    <property type="entry name" value="Endonuclease/exonuclease/phosphatase"/>
    <property type="match status" value="1"/>
</dbReference>
<sequence length="1561" mass="178400">MSTADPPDLPPSPMENGSSQRGGNGSDQVTAKDLENLVNQKVSGEDGSTDQSSKDLGLGKTIAAPTTQEVKGSWVGVVQGQKVLKKYEVEIEMKDGVGSVRVPEEITKDVAPLWDDFLIGKFLDNAPHIAKVHSIVNKIWTLNDKTQKIEVFEVNPTSMKLRVLNQADKNRILRRGMWNIAGVPVVMTKWSPIVEKEKPPTQSIPMWVHVKHFPLKMFSWQGLSFVTSPLGVPGRLHPETAQCLNLEVAKIFVNVDLTKDLSKQLNFNIQGEEVMVEYSYPWLPKKCLKCNKWGHSEKTCYVGKEREQKDLEEGEIRKEVQENVKETVEELKDQEVSIQSDNIEGEIDKNHREEVQQEEGRKEVSVEKAQTVNAMEEKLEWAAVSPGKASRTPSPRKDLEFGQIEEESSSEEKEDDVIVSRQCLPRESKINHRASKHLVVKEWIRKSGFQFGCLIETRVKESKVKGILEKVVPGWSYMANYEYNRLGRIWVLWSPGVRMTPCFQSDQIITVSMLLEGMDEEVFCSFIYGKNLVEERRELWRDLKSHQDSSIIRKAPWIILGDFNEILHGFEHSVVGASEDTMGKNEAEKPFKFINALVDTSEFFKLVEEFWSETEPLFNSTSALFRLSKKLKALKSHLRKLSKEKFGGIFKKTSEAYKNLCEAQTKTLENPDQINMEAESAAYGRWLILSIEEKVISQRAKIFWLEVGDGNNKSFHRAAKVREIRNAIREIKRSDGSVADNQEDIKKEAVDHFHKFLTHNPEDYEGARLEDLKTLLNYDCSESDRSMLIGDVSTEEVRKVLFSMAADKSPGPDGYTMEFFKASWAITGTDFVVAIKSFFDKGFLPKGINSTILALIPKNNAATYYRPISCCNVIYKVISKILANRMKRLLPLFVSLNQSAFVKDRLLMENVLLASELVKSYHKETVSERCAVKIDISKAFDSVQWSFLLRVLEALNFPAKFILWIQKCIELASFSVQINGELAGYFNSKRGLRQGCSLSPYLFVICMQVLSKLLDRAAYEKRIGYHPYCEELRLTHICFADDILVFSDGRKESVDGILAVFKQFARMSGLNISLEKSTLYLAGVKAEGSVAIMEQFPFEAGSLPVRYLGLPLLTKRMNAQDYSLLISRIKARISSWTARHLTFAGRLQLVGSVIYSITNFWMSAYRLPNGCIQEINSICAAFLWSGPVLSTHKAKIAWSEVCKPKDEGGLGLRNLTEANRVSCLKLIWRLLSARASLWVKWIWKYLIRKGSFCSVKESSVLGSWMWKKLIKLRPLAQQLTRMEINSGSNTSFWLEKWSPLGVLIELTGDGGCMALGIPLNTTVERAIQIYRTRRHRTPEYIMIEQEIMKLKARGLNDLEDDCLWKRENGDFRLGFVTSHTWNLTRVHSAKVFWSKGIWIPEATPKFAFIAWVAMHNRLATGDRVIKWNPQANSTCWLCQNDFETRDHLFFMCSYSQEVWRKTIGDLTGSSSIYQWSLVVRTVVNGLQERNAKFLLRYCFQAVVYALWLERNARRVGGYSQPVSCLSTRLEKLVRNRITSLRRKNWKKYEKAMEVWMGRSFI</sequence>
<dbReference type="KEGG" id="rsz:130511120"/>
<reference evidence="3" key="1">
    <citation type="journal article" date="2019" name="Database">
        <title>The radish genome database (RadishGD): an integrated information resource for radish genomics.</title>
        <authorList>
            <person name="Yu H.J."/>
            <person name="Baek S."/>
            <person name="Lee Y.J."/>
            <person name="Cho A."/>
            <person name="Mun J.H."/>
        </authorList>
    </citation>
    <scope>NUCLEOTIDE SEQUENCE [LARGE SCALE GENOMIC DNA]</scope>
    <source>
        <strain evidence="3">cv. WK10039</strain>
    </source>
</reference>
<dbReference type="PANTHER" id="PTHR33116">
    <property type="entry name" value="REVERSE TRANSCRIPTASE ZINC-BINDING DOMAIN-CONTAINING PROTEIN-RELATED-RELATED"/>
    <property type="match status" value="1"/>
</dbReference>
<evidence type="ECO:0000256" key="1">
    <source>
        <dbReference type="SAM" id="MobiDB-lite"/>
    </source>
</evidence>
<reference evidence="4" key="2">
    <citation type="submission" date="2025-08" db="UniProtKB">
        <authorList>
            <consortium name="RefSeq"/>
        </authorList>
    </citation>
    <scope>IDENTIFICATION</scope>
    <source>
        <tissue evidence="4">Leaf</tissue>
    </source>
</reference>
<feature type="compositionally biased region" description="Acidic residues" evidence="1">
    <location>
        <begin position="403"/>
        <end position="416"/>
    </location>
</feature>
<dbReference type="SUPFAM" id="SSF56672">
    <property type="entry name" value="DNA/RNA polymerases"/>
    <property type="match status" value="1"/>
</dbReference>
<accession>A0A9W3DJZ9</accession>
<feature type="region of interest" description="Disordered" evidence="1">
    <location>
        <begin position="1"/>
        <end position="57"/>
    </location>
</feature>